<keyword evidence="2" id="KW-1185">Reference proteome</keyword>
<proteinExistence type="predicted"/>
<comment type="caution">
    <text evidence="1">The sequence shown here is derived from an EMBL/GenBank/DDBJ whole genome shotgun (WGS) entry which is preliminary data.</text>
</comment>
<protein>
    <submittedName>
        <fullName evidence="1">Uncharacterized protein</fullName>
    </submittedName>
</protein>
<gene>
    <name evidence="1" type="ORF">LC586_21715</name>
</gene>
<evidence type="ECO:0000313" key="1">
    <source>
        <dbReference type="EMBL" id="MCC5601748.1"/>
    </source>
</evidence>
<evidence type="ECO:0000313" key="2">
    <source>
        <dbReference type="Proteomes" id="UP001199525"/>
    </source>
</evidence>
<reference evidence="1 2" key="1">
    <citation type="journal article" date="2021" name="Microorganisms">
        <title>Genome Evolution of Filamentous Cyanobacterium Nostoc Species: From Facultative Symbiosis to Free Living.</title>
        <authorList>
            <person name="Huo D."/>
            <person name="Li H."/>
            <person name="Cai F."/>
            <person name="Guo X."/>
            <person name="Qiao Z."/>
            <person name="Wang W."/>
            <person name="Yu G."/>
            <person name="Li R."/>
        </authorList>
    </citation>
    <scope>NUCLEOTIDE SEQUENCE [LARGE SCALE GENOMIC DNA]</scope>
    <source>
        <strain evidence="1 2">CHAB 5714</strain>
    </source>
</reference>
<sequence>MGIQMLDLGMSIVNGDISATLFEELNETQQSSIVGGSTVNDLEATFGATQSLAGAAGQTLTAIEREAVTGQGQIGQKSGGVLGATGNTVFNALGG</sequence>
<accession>A0ABS8IBY9</accession>
<organism evidence="1 2">
    <name type="scientific">Nostoc favosum CHAB5714</name>
    <dbReference type="NCBI Taxonomy" id="2780399"/>
    <lineage>
        <taxon>Bacteria</taxon>
        <taxon>Bacillati</taxon>
        <taxon>Cyanobacteriota</taxon>
        <taxon>Cyanophyceae</taxon>
        <taxon>Nostocales</taxon>
        <taxon>Nostocaceae</taxon>
        <taxon>Nostoc</taxon>
        <taxon>Nostoc favosum</taxon>
    </lineage>
</organism>
<name>A0ABS8IBY9_9NOSO</name>
<dbReference type="EMBL" id="JAIVFQ010000036">
    <property type="protein sequence ID" value="MCC5601748.1"/>
    <property type="molecule type" value="Genomic_DNA"/>
</dbReference>
<dbReference type="Proteomes" id="UP001199525">
    <property type="component" value="Unassembled WGS sequence"/>
</dbReference>
<dbReference type="RefSeq" id="WP_229486748.1">
    <property type="nucleotide sequence ID" value="NZ_JAIVFQ010000036.1"/>
</dbReference>